<dbReference type="OrthoDB" id="9765926at2"/>
<comment type="caution">
    <text evidence="3">The sequence shown here is derived from an EMBL/GenBank/DDBJ whole genome shotgun (WGS) entry which is preliminary data.</text>
</comment>
<proteinExistence type="predicted"/>
<dbReference type="SUPFAM" id="SSF141072">
    <property type="entry name" value="CalX-like"/>
    <property type="match status" value="1"/>
</dbReference>
<dbReference type="NCBIfam" id="TIGR04131">
    <property type="entry name" value="Bac_Flav_CTERM"/>
    <property type="match status" value="1"/>
</dbReference>
<accession>A0A3E1EXR6</accession>
<name>A0A3E1EXR6_9FLAO</name>
<dbReference type="PROSITE" id="PS50093">
    <property type="entry name" value="PKD"/>
    <property type="match status" value="1"/>
</dbReference>
<dbReference type="Proteomes" id="UP000257127">
    <property type="component" value="Unassembled WGS sequence"/>
</dbReference>
<dbReference type="EMBL" id="QURB01000004">
    <property type="protein sequence ID" value="RFC54349.1"/>
    <property type="molecule type" value="Genomic_DNA"/>
</dbReference>
<organism evidence="3 4">
    <name type="scientific">Brumimicrobium aurantiacum</name>
    <dbReference type="NCBI Taxonomy" id="1737063"/>
    <lineage>
        <taxon>Bacteria</taxon>
        <taxon>Pseudomonadati</taxon>
        <taxon>Bacteroidota</taxon>
        <taxon>Flavobacteriia</taxon>
        <taxon>Flavobacteriales</taxon>
        <taxon>Crocinitomicaceae</taxon>
        <taxon>Brumimicrobium</taxon>
    </lineage>
</organism>
<dbReference type="Pfam" id="PF18911">
    <property type="entry name" value="PKD_4"/>
    <property type="match status" value="1"/>
</dbReference>
<evidence type="ECO:0000313" key="3">
    <source>
        <dbReference type="EMBL" id="RFC54349.1"/>
    </source>
</evidence>
<dbReference type="InterPro" id="IPR013783">
    <property type="entry name" value="Ig-like_fold"/>
</dbReference>
<dbReference type="SUPFAM" id="SSF49299">
    <property type="entry name" value="PKD domain"/>
    <property type="match status" value="1"/>
</dbReference>
<dbReference type="NCBIfam" id="NF038133">
    <property type="entry name" value="choice_anch_L"/>
    <property type="match status" value="1"/>
</dbReference>
<dbReference type="RefSeq" id="WP_116880750.1">
    <property type="nucleotide sequence ID" value="NZ_QURB01000004.1"/>
</dbReference>
<dbReference type="AlphaFoldDB" id="A0A3E1EXR6"/>
<sequence length="726" mass="77681">MIKHLLLSIIVLFSFGVSAQQMNLIQPTMTPAQAVEDVLLGAGINAFNITYNGSAAEANQTQSSVRRFSNTDPGFPISGGVLMHTNGGQVTNDPDLAAIGGNITNGAIIEFDFVPSGDTLSFNYIFSSMEYSGYTCSNYNDVFGFFISGPGISGPYTNNAVNIATVPNSNNIPVGINSVNGGVPTGGGTAANCAAVDPNWQANAIYFTTSYNPIYSAAGLPMSDYNGSTVLLPANSSLTCSDTFHIKLAISNVFDSGLDSGVFLEANSFSSAVVDIKIETDQSYSDTLLVEGCMEATVNLVRPQNQLADTLDVVLTVGGTALEVDDYPVFAPGGVITFLPGVDTIALTISPVNDGVVEPDESVTITAYSITPCGDTVFSEGTIWITDKPISTVTASDTSLLCANDSVPIWAYTEDGFPPYTYEWSNGETGANAFAEALSNGETTYIVTSIDSCGFKFTDTTTINVNQTLKIDSLKQQMAECGIDNGIVFGYGDQSGYTGTPVYKWIGPGSNSTDFINGTVWGNKPSGWYYFSIKDDVCTVMDSIFLEQEPPPTASFEATPESGYAPLDVTFVNNSDPATTYYWDFGNGESNIVGDLSDQYSTYYQEGVYTVTLVTEKGNCSDETSRTVTVTLPLGYEMPNIFTPNGDGVNDFFTLNAENAQSLEIVILNRWGNVVFESTDVDFKWNGQKDNSGAECTDGTYFYQFTIIDLNGQSKSEQGFVQLVNE</sequence>
<feature type="chain" id="PRO_5017664775" description="PKD domain-containing protein" evidence="1">
    <location>
        <begin position="20"/>
        <end position="726"/>
    </location>
</feature>
<dbReference type="InterPro" id="IPR049804">
    <property type="entry name" value="Choice_anch_L"/>
</dbReference>
<feature type="signal peptide" evidence="1">
    <location>
        <begin position="1"/>
        <end position="19"/>
    </location>
</feature>
<dbReference type="InterPro" id="IPR000601">
    <property type="entry name" value="PKD_dom"/>
</dbReference>
<dbReference type="Gene3D" id="2.60.40.10">
    <property type="entry name" value="Immunoglobulins"/>
    <property type="match status" value="1"/>
</dbReference>
<dbReference type="InterPro" id="IPR035986">
    <property type="entry name" value="PKD_dom_sf"/>
</dbReference>
<dbReference type="Gene3D" id="2.60.40.2030">
    <property type="match status" value="1"/>
</dbReference>
<dbReference type="Pfam" id="PF13585">
    <property type="entry name" value="CHU_C"/>
    <property type="match status" value="1"/>
</dbReference>
<evidence type="ECO:0000313" key="4">
    <source>
        <dbReference type="Proteomes" id="UP000257127"/>
    </source>
</evidence>
<keyword evidence="4" id="KW-1185">Reference proteome</keyword>
<dbReference type="InterPro" id="IPR026341">
    <property type="entry name" value="T9SS_type_B"/>
</dbReference>
<dbReference type="InterPro" id="IPR038081">
    <property type="entry name" value="CalX-like_sf"/>
</dbReference>
<dbReference type="CDD" id="cd00146">
    <property type="entry name" value="PKD"/>
    <property type="match status" value="1"/>
</dbReference>
<dbReference type="InterPro" id="IPR022409">
    <property type="entry name" value="PKD/Chitinase_dom"/>
</dbReference>
<feature type="domain" description="PKD" evidence="2">
    <location>
        <begin position="573"/>
        <end position="637"/>
    </location>
</feature>
<evidence type="ECO:0000256" key="1">
    <source>
        <dbReference type="SAM" id="SignalP"/>
    </source>
</evidence>
<gene>
    <name evidence="3" type="ORF">DXU93_07945</name>
</gene>
<keyword evidence="1" id="KW-0732">Signal</keyword>
<reference evidence="3 4" key="1">
    <citation type="submission" date="2018-08" db="EMBL/GenBank/DDBJ databases">
        <title>The draft genome squence of Brumimicrobium sp. N62.</title>
        <authorList>
            <person name="Du Z.-J."/>
            <person name="Luo H.-R."/>
        </authorList>
    </citation>
    <scope>NUCLEOTIDE SEQUENCE [LARGE SCALE GENOMIC DNA]</scope>
    <source>
        <strain evidence="3 4">N62</strain>
    </source>
</reference>
<protein>
    <recommendedName>
        <fullName evidence="2">PKD domain-containing protein</fullName>
    </recommendedName>
</protein>
<evidence type="ECO:0000259" key="2">
    <source>
        <dbReference type="PROSITE" id="PS50093"/>
    </source>
</evidence>
<dbReference type="SMART" id="SM00089">
    <property type="entry name" value="PKD"/>
    <property type="match status" value="1"/>
</dbReference>